<reference evidence="1" key="1">
    <citation type="submission" date="2020-10" db="EMBL/GenBank/DDBJ databases">
        <title>The Whole-Genome Sequence of Metschnikowia persimmonesis, a Novel Endophytic Yeast Species Isolated from Medicinal Plant Diospyros kaki Thumb.</title>
        <authorList>
            <person name="Rahmat E."/>
            <person name="Kang Y."/>
        </authorList>
    </citation>
    <scope>NUCLEOTIDE SEQUENCE</scope>
    <source>
        <strain evidence="1">KIOM G15050</strain>
    </source>
</reference>
<accession>A0A8H7GTE6</accession>
<proteinExistence type="predicted"/>
<comment type="caution">
    <text evidence="1">The sequence shown here is derived from an EMBL/GenBank/DDBJ whole genome shotgun (WGS) entry which is preliminary data.</text>
</comment>
<name>A0A8H7GTE6_9ASCO</name>
<sequence length="161" mass="18239">MSADQMLVFIYKLLQGSADIATLSLSQRRDMTDYTPVTDRVLKETFISGLQNYALQGQSRSIIFSRTEIANGEEVPVIMREAESLVRDGVFSKYGDARMEVQMHQDLGSASVQDHQGHWNRSSAFLGFCSNHKPQFDQQREQAILSRNFKVNVVYCEPIAV</sequence>
<dbReference type="EMBL" id="JACBPP010000003">
    <property type="protein sequence ID" value="KAF8003033.1"/>
    <property type="molecule type" value="Genomic_DNA"/>
</dbReference>
<dbReference type="Proteomes" id="UP000649328">
    <property type="component" value="Unassembled WGS sequence"/>
</dbReference>
<evidence type="ECO:0000313" key="1">
    <source>
        <dbReference type="EMBL" id="KAF8003033.1"/>
    </source>
</evidence>
<gene>
    <name evidence="1" type="ORF">HF325_002278</name>
</gene>
<evidence type="ECO:0000313" key="2">
    <source>
        <dbReference type="Proteomes" id="UP000649328"/>
    </source>
</evidence>
<keyword evidence="2" id="KW-1185">Reference proteome</keyword>
<organism evidence="1 2">
    <name type="scientific">Metschnikowia pulcherrima</name>
    <dbReference type="NCBI Taxonomy" id="27326"/>
    <lineage>
        <taxon>Eukaryota</taxon>
        <taxon>Fungi</taxon>
        <taxon>Dikarya</taxon>
        <taxon>Ascomycota</taxon>
        <taxon>Saccharomycotina</taxon>
        <taxon>Pichiomycetes</taxon>
        <taxon>Metschnikowiaceae</taxon>
        <taxon>Metschnikowia</taxon>
    </lineage>
</organism>
<dbReference type="AlphaFoldDB" id="A0A8H7GTE6"/>
<protein>
    <submittedName>
        <fullName evidence="1">Uncharacterized protein</fullName>
    </submittedName>
</protein>